<sequence>MAEKPATLSRDNVMSEREFMPSIAVVMPIFGHAALMYEAICSVLDQPGGDRVALILVDDGCRNPQTFVTLARLPATRPNLTYLRQRNGGLSAARNTGVDFALRRWPALDAVYFLDSDNFLEAFALSEMERALADAPEVDWFYPDIHMFGACASHDYGGDYRRLTACLVNISEAGSLVRRRVFESGLRYDETMRMGYEDWDFWLSALERGFSGRHLPALGLAYRKRAESMLAESHRRDSDIREYLTRKHAALYDLRALNALEHAEAPRWALVSGDVVQFFTDPALPATVMTRAEWLTAFWQAMREPAYGFAGAFVLFAPQDLLPRLTAGRLSRWFFQACEGLLVASDAVRIVYVATGDDAFVENVPEEAGGIDEESDFGAVAFSFSFASLRAAADGADAAISVWRELKVATLKLGFPQAPEPVQNHALTAFSAFIDDFRHHELSKTPAPMHADRRFGAPPLVSLHEYGRARFGGGLLPLATGSRAGKIAFVTPIVDFGGVEKVAFCFAAALKEYGFSSDLVVVGPRRVKRFAEACAIFDHIFFIDASKMHSWSGDLFMGTPLSPIGPEARRQDLENLLASYEIVISAHSSEALDIFSALRKRGVVTASHLHVFDRTSTGRSVGHPVLALAYEHALDFVLTCSRTLGDEVAGLGVPRSKIVTAPNAASLRPSAQAMARLRARRAARSGGPLNVLFLGRLDRQKGLDRLRAIQAALAGRADMRLRMVGKAVMDAPDPALAALVEPPVYDAASLAALYEWADALILPSRYEGLPLTLLEAMAFGVAPIAADCGAVNEAIRDGVDGFLVSQDEASAQTIARLDTFARAPELLWRVQEAALAASERRSWSTACENFLAALDARGKNL</sequence>
<evidence type="ECO:0000313" key="3">
    <source>
        <dbReference type="EMBL" id="QGM98825.1"/>
    </source>
</evidence>
<feature type="domain" description="Glycosyltransferase 2-like" evidence="1">
    <location>
        <begin position="25"/>
        <end position="134"/>
    </location>
</feature>
<dbReference type="SUPFAM" id="SSF53756">
    <property type="entry name" value="UDP-Glycosyltransferase/glycogen phosphorylase"/>
    <property type="match status" value="1"/>
</dbReference>
<dbReference type="Pfam" id="PF13692">
    <property type="entry name" value="Glyco_trans_1_4"/>
    <property type="match status" value="1"/>
</dbReference>
<accession>A0A6B8M8V4</accession>
<keyword evidence="4" id="KW-1185">Reference proteome</keyword>
<dbReference type="Pfam" id="PF00535">
    <property type="entry name" value="Glycos_transf_2"/>
    <property type="match status" value="1"/>
</dbReference>
<dbReference type="PANTHER" id="PTHR43685">
    <property type="entry name" value="GLYCOSYLTRANSFERASE"/>
    <property type="match status" value="1"/>
</dbReference>
<dbReference type="CDD" id="cd00761">
    <property type="entry name" value="Glyco_tranf_GTA_type"/>
    <property type="match status" value="1"/>
</dbReference>
<dbReference type="Proteomes" id="UP000422569">
    <property type="component" value="Chromosome"/>
</dbReference>
<dbReference type="SUPFAM" id="SSF53448">
    <property type="entry name" value="Nucleotide-diphospho-sugar transferases"/>
    <property type="match status" value="1"/>
</dbReference>
<dbReference type="InterPro" id="IPR028098">
    <property type="entry name" value="Glyco_trans_4-like_N"/>
</dbReference>
<evidence type="ECO:0000259" key="2">
    <source>
        <dbReference type="Pfam" id="PF13439"/>
    </source>
</evidence>
<dbReference type="InterPro" id="IPR050834">
    <property type="entry name" value="Glycosyltransf_2"/>
</dbReference>
<dbReference type="Pfam" id="PF13439">
    <property type="entry name" value="Glyco_transf_4"/>
    <property type="match status" value="1"/>
</dbReference>
<gene>
    <name evidence="3" type="ORF">F7D14_15925</name>
</gene>
<dbReference type="PANTHER" id="PTHR43685:SF2">
    <property type="entry name" value="GLYCOSYLTRANSFERASE 2-LIKE DOMAIN-CONTAINING PROTEIN"/>
    <property type="match status" value="1"/>
</dbReference>
<proteinExistence type="predicted"/>
<evidence type="ECO:0000313" key="4">
    <source>
        <dbReference type="Proteomes" id="UP000422569"/>
    </source>
</evidence>
<dbReference type="CDD" id="cd03801">
    <property type="entry name" value="GT4_PimA-like"/>
    <property type="match status" value="1"/>
</dbReference>
<evidence type="ECO:0000259" key="1">
    <source>
        <dbReference type="Pfam" id="PF00535"/>
    </source>
</evidence>
<feature type="domain" description="Glycosyltransferase subfamily 4-like N-terminal" evidence="2">
    <location>
        <begin position="496"/>
        <end position="664"/>
    </location>
</feature>
<dbReference type="GO" id="GO:0016757">
    <property type="term" value="F:glycosyltransferase activity"/>
    <property type="evidence" value="ECO:0007669"/>
    <property type="project" value="UniProtKB-ARBA"/>
</dbReference>
<dbReference type="EMBL" id="CP044331">
    <property type="protein sequence ID" value="QGM98825.1"/>
    <property type="molecule type" value="Genomic_DNA"/>
</dbReference>
<protein>
    <submittedName>
        <fullName evidence="3">Glycosyltransferase</fullName>
    </submittedName>
</protein>
<keyword evidence="3" id="KW-0808">Transferase</keyword>
<organism evidence="3 4">
    <name type="scientific">Methylocystis parvus</name>
    <dbReference type="NCBI Taxonomy" id="134"/>
    <lineage>
        <taxon>Bacteria</taxon>
        <taxon>Pseudomonadati</taxon>
        <taxon>Pseudomonadota</taxon>
        <taxon>Alphaproteobacteria</taxon>
        <taxon>Hyphomicrobiales</taxon>
        <taxon>Methylocystaceae</taxon>
        <taxon>Methylocystis</taxon>
    </lineage>
</organism>
<dbReference type="Gene3D" id="3.90.550.10">
    <property type="entry name" value="Spore Coat Polysaccharide Biosynthesis Protein SpsA, Chain A"/>
    <property type="match status" value="1"/>
</dbReference>
<name>A0A6B8M8V4_9HYPH</name>
<dbReference type="InterPro" id="IPR029044">
    <property type="entry name" value="Nucleotide-diphossugar_trans"/>
</dbReference>
<dbReference type="InterPro" id="IPR001173">
    <property type="entry name" value="Glyco_trans_2-like"/>
</dbReference>
<dbReference type="AlphaFoldDB" id="A0A6B8M8V4"/>
<reference evidence="3 4" key="1">
    <citation type="submission" date="2019-09" db="EMBL/GenBank/DDBJ databases">
        <title>Isolation and complete genome sequencing of Methylocystis species.</title>
        <authorList>
            <person name="Rumah B.L."/>
            <person name="Stead C.E."/>
            <person name="Stevens B.C."/>
            <person name="Minton N.P."/>
            <person name="Grosse-Honebrink A."/>
            <person name="Zhang Y."/>
        </authorList>
    </citation>
    <scope>NUCLEOTIDE SEQUENCE [LARGE SCALE GENOMIC DNA]</scope>
    <source>
        <strain evidence="3 4">BRCS2</strain>
    </source>
</reference>
<dbReference type="KEGG" id="mpar:F7D14_15925"/>
<dbReference type="Gene3D" id="3.40.50.2000">
    <property type="entry name" value="Glycogen Phosphorylase B"/>
    <property type="match status" value="2"/>
</dbReference>